<dbReference type="Proteomes" id="UP000481153">
    <property type="component" value="Unassembled WGS sequence"/>
</dbReference>
<dbReference type="VEuPathDB" id="FungiDB:AeMF1_012128"/>
<keyword evidence="1" id="KW-0472">Membrane</keyword>
<keyword evidence="3" id="KW-1185">Reference proteome</keyword>
<accession>A0A6G0XF13</accession>
<dbReference type="AlphaFoldDB" id="A0A6G0XF13"/>
<evidence type="ECO:0000256" key="1">
    <source>
        <dbReference type="SAM" id="Phobius"/>
    </source>
</evidence>
<evidence type="ECO:0000313" key="3">
    <source>
        <dbReference type="Proteomes" id="UP000481153"/>
    </source>
</evidence>
<keyword evidence="1" id="KW-1133">Transmembrane helix</keyword>
<sequence>MSCQCVVEDEPKLTIWRDACRQYYFHQDEQAKVLLDAYEDAKTRTSEEVTIEIGDESHLSLREIGLARCPVEGHDAQFDANLIVLETVKNEVRGEFHAHMSALRYSDFRQRLQVVQSCFYQIDPASQQLVVRPQEGYVRSQADFDVKRGQLLRFLGEYARNIGAHPFLHGLHRMLSSNMHQTTIVAWEVSNATFVESAGVEFTSAALTLLVETLQCGHTETPDGNSSIWFLDPFLSNHHIRRMLWIFPNMKQIEGRATGTEVATTIERTNAKGQHDEPPTWLKMCTVFVLFALVVFFSVVSTYLIAKDRPLQGALLFAWFLGLMPLLVLYSPEQSLSMLQTKLPQSLA</sequence>
<evidence type="ECO:0000313" key="2">
    <source>
        <dbReference type="EMBL" id="KAF0738665.1"/>
    </source>
</evidence>
<name>A0A6G0XF13_9STRA</name>
<organism evidence="2 3">
    <name type="scientific">Aphanomyces euteiches</name>
    <dbReference type="NCBI Taxonomy" id="100861"/>
    <lineage>
        <taxon>Eukaryota</taxon>
        <taxon>Sar</taxon>
        <taxon>Stramenopiles</taxon>
        <taxon>Oomycota</taxon>
        <taxon>Saprolegniomycetes</taxon>
        <taxon>Saprolegniales</taxon>
        <taxon>Verrucalvaceae</taxon>
        <taxon>Aphanomyces</taxon>
    </lineage>
</organism>
<feature type="transmembrane region" description="Helical" evidence="1">
    <location>
        <begin position="313"/>
        <end position="331"/>
    </location>
</feature>
<feature type="transmembrane region" description="Helical" evidence="1">
    <location>
        <begin position="281"/>
        <end position="306"/>
    </location>
</feature>
<proteinExistence type="predicted"/>
<comment type="caution">
    <text evidence="2">The sequence shown here is derived from an EMBL/GenBank/DDBJ whole genome shotgun (WGS) entry which is preliminary data.</text>
</comment>
<reference evidence="2 3" key="1">
    <citation type="submission" date="2019-07" db="EMBL/GenBank/DDBJ databases">
        <title>Genomics analysis of Aphanomyces spp. identifies a new class of oomycete effector associated with host adaptation.</title>
        <authorList>
            <person name="Gaulin E."/>
        </authorList>
    </citation>
    <scope>NUCLEOTIDE SEQUENCE [LARGE SCALE GENOMIC DNA]</scope>
    <source>
        <strain evidence="2 3">ATCC 201684</strain>
    </source>
</reference>
<gene>
    <name evidence="2" type="ORF">Ae201684_005592</name>
</gene>
<keyword evidence="1" id="KW-0812">Transmembrane</keyword>
<dbReference type="EMBL" id="VJMJ01000071">
    <property type="protein sequence ID" value="KAF0738665.1"/>
    <property type="molecule type" value="Genomic_DNA"/>
</dbReference>
<protein>
    <submittedName>
        <fullName evidence="2">Uncharacterized protein</fullName>
    </submittedName>
</protein>